<keyword evidence="2" id="KW-1133">Transmembrane helix</keyword>
<keyword evidence="2" id="KW-0812">Transmembrane</keyword>
<accession>A0A7W9B574</accession>
<dbReference type="RefSeq" id="WP_184097385.1">
    <property type="nucleotide sequence ID" value="NZ_JACIJH010000004.1"/>
</dbReference>
<organism evidence="3 4">
    <name type="scientific">Sphingopyxis panaciterrulae</name>
    <dbReference type="NCBI Taxonomy" id="462372"/>
    <lineage>
        <taxon>Bacteria</taxon>
        <taxon>Pseudomonadati</taxon>
        <taxon>Pseudomonadota</taxon>
        <taxon>Alphaproteobacteria</taxon>
        <taxon>Sphingomonadales</taxon>
        <taxon>Sphingomonadaceae</taxon>
        <taxon>Sphingopyxis</taxon>
    </lineage>
</organism>
<sequence>MSAPHPIDQGDPIAPADPAAADLFWSLQYCRASTLSLIRLELAMESGDRQRIIEAMDRLHALDGEIERKVADLSAPAGPDRSREILNAYLDREKMAVAFEKLVLASGISGPGVASPPAALRQRAGNDSSLSGGEPLLHDDVPTFPPPRRPGLIATYAPKAAILLVIVAATVAGLAMAL</sequence>
<evidence type="ECO:0000313" key="4">
    <source>
        <dbReference type="Proteomes" id="UP000537161"/>
    </source>
</evidence>
<evidence type="ECO:0000256" key="1">
    <source>
        <dbReference type="SAM" id="MobiDB-lite"/>
    </source>
</evidence>
<reference evidence="3 4" key="1">
    <citation type="submission" date="2020-08" db="EMBL/GenBank/DDBJ databases">
        <title>Genomic Encyclopedia of Type Strains, Phase IV (KMG-IV): sequencing the most valuable type-strain genomes for metagenomic binning, comparative biology and taxonomic classification.</title>
        <authorList>
            <person name="Goeker M."/>
        </authorList>
    </citation>
    <scope>NUCLEOTIDE SEQUENCE [LARGE SCALE GENOMIC DNA]</scope>
    <source>
        <strain evidence="3 4">DSM 27163</strain>
    </source>
</reference>
<comment type="caution">
    <text evidence="3">The sequence shown here is derived from an EMBL/GenBank/DDBJ whole genome shotgun (WGS) entry which is preliminary data.</text>
</comment>
<name>A0A7W9B574_9SPHN</name>
<dbReference type="Proteomes" id="UP000537161">
    <property type="component" value="Unassembled WGS sequence"/>
</dbReference>
<dbReference type="AlphaFoldDB" id="A0A7W9B574"/>
<feature type="region of interest" description="Disordered" evidence="1">
    <location>
        <begin position="115"/>
        <end position="143"/>
    </location>
</feature>
<keyword evidence="2" id="KW-0472">Membrane</keyword>
<dbReference type="EMBL" id="JACIJH010000004">
    <property type="protein sequence ID" value="MBB5706463.1"/>
    <property type="molecule type" value="Genomic_DNA"/>
</dbReference>
<evidence type="ECO:0000256" key="2">
    <source>
        <dbReference type="SAM" id="Phobius"/>
    </source>
</evidence>
<proteinExistence type="predicted"/>
<keyword evidence="4" id="KW-1185">Reference proteome</keyword>
<gene>
    <name evidence="3" type="ORF">FHR21_001815</name>
</gene>
<protein>
    <submittedName>
        <fullName evidence="3">Uncharacterized protein</fullName>
    </submittedName>
</protein>
<feature type="transmembrane region" description="Helical" evidence="2">
    <location>
        <begin position="156"/>
        <end position="177"/>
    </location>
</feature>
<evidence type="ECO:0000313" key="3">
    <source>
        <dbReference type="EMBL" id="MBB5706463.1"/>
    </source>
</evidence>